<evidence type="ECO:0000313" key="3">
    <source>
        <dbReference type="EMBL" id="UOM51470.1"/>
    </source>
</evidence>
<dbReference type="SUPFAM" id="SSF102405">
    <property type="entry name" value="MCP/YpsA-like"/>
    <property type="match status" value="1"/>
</dbReference>
<dbReference type="InterPro" id="IPR003488">
    <property type="entry name" value="DprA"/>
</dbReference>
<evidence type="ECO:0000259" key="2">
    <source>
        <dbReference type="Pfam" id="PF02481"/>
    </source>
</evidence>
<dbReference type="Proteomes" id="UP000829708">
    <property type="component" value="Chromosome"/>
</dbReference>
<evidence type="ECO:0000313" key="4">
    <source>
        <dbReference type="Proteomes" id="UP000829708"/>
    </source>
</evidence>
<sequence length="362" mass="38611">MHDTTLYWIWLSELAGLSLKKKRTLLAALGNPEQIFRASATTVDDVLHGSGSSSSVAEGAKGFSLESSWKARNLEIAETILANNEKSSIMVLDATSPYYRHIYEADEKAPLVLYYRGRLCDPSIPVVGVVGSRACTSYGRLVTKAAVSDLVGEGSIVASGLSFGIDALAHETTLACGGITYAFLPCGLHKAQPASHADLMERIADTGAVITPYAYGREALRFRFIGRNDLLASWCNTLLVIEAGMKSGSMHTARSALSKAKQVLAVPNSLLEPKSSGTNLLLSEGAHAYLNDRLVVNDSFVQTCSGEEVVAKALASRPLSTTELEAWVQIGDGPVMECLASMELAGKVSFLSDGKWHLVGGL</sequence>
<feature type="domain" description="Smf/DprA SLOG" evidence="2">
    <location>
        <begin position="96"/>
        <end position="292"/>
    </location>
</feature>
<dbReference type="PANTHER" id="PTHR43022:SF1">
    <property type="entry name" value="PROTEIN SMF"/>
    <property type="match status" value="1"/>
</dbReference>
<dbReference type="EMBL" id="CP094929">
    <property type="protein sequence ID" value="UOM51470.1"/>
    <property type="molecule type" value="Genomic_DNA"/>
</dbReference>
<protein>
    <submittedName>
        <fullName evidence="3">DNA-protecting protein DprA</fullName>
    </submittedName>
</protein>
<name>A0ABY4DB98_9SPIR</name>
<dbReference type="PANTHER" id="PTHR43022">
    <property type="entry name" value="PROTEIN SMF"/>
    <property type="match status" value="1"/>
</dbReference>
<dbReference type="RefSeq" id="WP_244772833.1">
    <property type="nucleotide sequence ID" value="NZ_CP094929.1"/>
</dbReference>
<gene>
    <name evidence="3" type="ORF">MUG09_01615</name>
</gene>
<organism evidence="3 4">
    <name type="scientific">Sphaerochaeta associata</name>
    <dbReference type="NCBI Taxonomy" id="1129264"/>
    <lineage>
        <taxon>Bacteria</taxon>
        <taxon>Pseudomonadati</taxon>
        <taxon>Spirochaetota</taxon>
        <taxon>Spirochaetia</taxon>
        <taxon>Spirochaetales</taxon>
        <taxon>Sphaerochaetaceae</taxon>
        <taxon>Sphaerochaeta</taxon>
    </lineage>
</organism>
<comment type="similarity">
    <text evidence="1">Belongs to the DprA/Smf family.</text>
</comment>
<reference evidence="4" key="1">
    <citation type="journal article" date="2024" name="J Bioinform Genom">
        <title>Complete genome sequence of the type strain bacterium Sphaerochaeta associata GLS2t (VKM B-2742)t.</title>
        <authorList>
            <person name="Troshina O.Y."/>
            <person name="Tepeeva A.N."/>
            <person name="Arzamasceva V.O."/>
            <person name="Whitman W.B."/>
            <person name="Varghese N."/>
            <person name="Shapiro N."/>
            <person name="Woyke T."/>
            <person name="Kripides N.C."/>
            <person name="Vasilenko O.V."/>
        </authorList>
    </citation>
    <scope>NUCLEOTIDE SEQUENCE [LARGE SCALE GENOMIC DNA]</scope>
    <source>
        <strain evidence="4">GLS2T</strain>
    </source>
</reference>
<dbReference type="InterPro" id="IPR057666">
    <property type="entry name" value="DrpA_SLOG"/>
</dbReference>
<dbReference type="Gene3D" id="3.40.50.450">
    <property type="match status" value="1"/>
</dbReference>
<keyword evidence="4" id="KW-1185">Reference proteome</keyword>
<dbReference type="Pfam" id="PF02481">
    <property type="entry name" value="DNA_processg_A"/>
    <property type="match status" value="1"/>
</dbReference>
<proteinExistence type="inferred from homology"/>
<evidence type="ECO:0000256" key="1">
    <source>
        <dbReference type="ARBA" id="ARBA00006525"/>
    </source>
</evidence>
<accession>A0ABY4DB98</accession>